<dbReference type="InterPro" id="IPR000997">
    <property type="entry name" value="Cholinesterase"/>
</dbReference>
<keyword evidence="2" id="KW-0719">Serine esterase</keyword>
<feature type="active site" description="Acyl-ester intermediate" evidence="5">
    <location>
        <position position="221"/>
    </location>
</feature>
<accession>A0A8C3XPD4</accession>
<dbReference type="Ensembl" id="ENSCSRT00000013337.1">
    <property type="protein sequence ID" value="ENSCSRP00000012819.1"/>
    <property type="gene ID" value="ENSCSRG00000009657.1"/>
</dbReference>
<evidence type="ECO:0000256" key="7">
    <source>
        <dbReference type="SAM" id="MobiDB-lite"/>
    </source>
</evidence>
<dbReference type="FunFam" id="3.40.50.1820:FF:000029">
    <property type="entry name" value="Acetylcholinesterase"/>
    <property type="match status" value="1"/>
</dbReference>
<keyword evidence="3 6" id="KW-0378">Hydrolase</keyword>
<feature type="active site" description="Charge relay system" evidence="5">
    <location>
        <position position="456"/>
    </location>
</feature>
<dbReference type="GO" id="GO:0019695">
    <property type="term" value="P:choline metabolic process"/>
    <property type="evidence" value="ECO:0007669"/>
    <property type="project" value="TreeGrafter"/>
</dbReference>
<evidence type="ECO:0000256" key="6">
    <source>
        <dbReference type="RuleBase" id="RU361235"/>
    </source>
</evidence>
<dbReference type="SUPFAM" id="SSF53474">
    <property type="entry name" value="alpha/beta-Hydrolases"/>
    <property type="match status" value="1"/>
</dbReference>
<evidence type="ECO:0000256" key="4">
    <source>
        <dbReference type="ARBA" id="ARBA00023157"/>
    </source>
</evidence>
<evidence type="ECO:0000256" key="2">
    <source>
        <dbReference type="ARBA" id="ARBA00022487"/>
    </source>
</evidence>
<dbReference type="Pfam" id="PF00135">
    <property type="entry name" value="COesterase"/>
    <property type="match status" value="1"/>
</dbReference>
<protein>
    <recommendedName>
        <fullName evidence="6">Carboxylic ester hydrolase</fullName>
        <ecNumber evidence="6">3.1.1.-</ecNumber>
    </recommendedName>
</protein>
<name>A0A8C3XPD4_CHESE</name>
<dbReference type="InterPro" id="IPR050654">
    <property type="entry name" value="AChE-related_enzymes"/>
</dbReference>
<reference evidence="9" key="1">
    <citation type="submission" date="2025-08" db="UniProtKB">
        <authorList>
            <consortium name="Ensembl"/>
        </authorList>
    </citation>
    <scope>IDENTIFICATION</scope>
</reference>
<dbReference type="PROSITE" id="PS00941">
    <property type="entry name" value="CARBOXYLESTERASE_B_2"/>
    <property type="match status" value="1"/>
</dbReference>
<dbReference type="InterPro" id="IPR019826">
    <property type="entry name" value="Carboxylesterase_B_AS"/>
</dbReference>
<evidence type="ECO:0000259" key="8">
    <source>
        <dbReference type="Pfam" id="PF00135"/>
    </source>
</evidence>
<feature type="active site" description="Charge relay system" evidence="5">
    <location>
        <position position="348"/>
    </location>
</feature>
<reference evidence="9" key="2">
    <citation type="submission" date="2025-09" db="UniProtKB">
        <authorList>
            <consortium name="Ensembl"/>
        </authorList>
    </citation>
    <scope>IDENTIFICATION</scope>
</reference>
<organism evidence="9 10">
    <name type="scientific">Chelydra serpentina</name>
    <name type="common">Snapping turtle</name>
    <name type="synonym">Testudo serpentina</name>
    <dbReference type="NCBI Taxonomy" id="8475"/>
    <lineage>
        <taxon>Eukaryota</taxon>
        <taxon>Metazoa</taxon>
        <taxon>Chordata</taxon>
        <taxon>Craniata</taxon>
        <taxon>Vertebrata</taxon>
        <taxon>Euteleostomi</taxon>
        <taxon>Archelosauria</taxon>
        <taxon>Testudinata</taxon>
        <taxon>Testudines</taxon>
        <taxon>Cryptodira</taxon>
        <taxon>Durocryptodira</taxon>
        <taxon>Americhelydia</taxon>
        <taxon>Chelydroidea</taxon>
        <taxon>Chelydridae</taxon>
        <taxon>Chelydra</taxon>
    </lineage>
</organism>
<feature type="region of interest" description="Disordered" evidence="7">
    <location>
        <begin position="532"/>
        <end position="555"/>
    </location>
</feature>
<dbReference type="Gene3D" id="3.40.50.1820">
    <property type="entry name" value="alpha/beta hydrolase"/>
    <property type="match status" value="1"/>
</dbReference>
<feature type="domain" description="Carboxylesterase type B" evidence="8">
    <location>
        <begin position="31"/>
        <end position="498"/>
    </location>
</feature>
<sequence>MGGRSSEGRGRSGEVLALLLECPGSASDDGTVVLTSSGPVRGKHLLAGSSTVTAFLGIPYAKPPVGPLRFKKPVPHKPWRHVLEATSYGNSCPQQVFSGYPGSAMWLPTTPLSEDCLFLNLWVPQPQPPALVPILIWIHGGGFFIGTASLDIYDGRFLAATESVIVASMNYRLGALGFLSLPPAAPGNAGLWDQRLALLWLQKNAAAFGGDPERIMLFGQSTGGASVTFHLLSPGSRHLFARAALQSGVANAPWASLSPKEARERARALGRLMGCGKGSDGAVVDCLKRKDSEEFARHDFTIARNKRLVDFPFLPTVDGDFLPDEPRRLLEAGHIYTKPILTGITANEGSMFLMFGAPGFSLGNDSLIGWEELVEGVRFMVPGLPNLSVQAAALRYGRERKGHRWAMNQAASDYLFLCPMTELAGHLVKAGTPMYVYFFAQRSSGSLWPHWMGAVHTTELLYLFGTLASERGANHTYTEAEVALSRRLMRYWAEFARNKILVIGCPWSKMLAKIRALLSCRAGSSFFATPSCQTKKKKSRPELPEQNKKTKKPRPLKCVNPGMVGMPPLQMCRSKHVLPLLVPGAGPAELFMVGGKVDCMSWVFLWWNPVDLQNMCAKS</sequence>
<dbReference type="PROSITE" id="PS00122">
    <property type="entry name" value="CARBOXYLESTERASE_B_1"/>
    <property type="match status" value="1"/>
</dbReference>
<dbReference type="GO" id="GO:0005615">
    <property type="term" value="C:extracellular space"/>
    <property type="evidence" value="ECO:0007669"/>
    <property type="project" value="TreeGrafter"/>
</dbReference>
<dbReference type="PRINTS" id="PR00878">
    <property type="entry name" value="CHOLNESTRASE"/>
</dbReference>
<proteinExistence type="inferred from homology"/>
<keyword evidence="4" id="KW-1015">Disulfide bond</keyword>
<dbReference type="PANTHER" id="PTHR43918">
    <property type="entry name" value="ACETYLCHOLINESTERASE"/>
    <property type="match status" value="1"/>
</dbReference>
<dbReference type="GO" id="GO:0003990">
    <property type="term" value="F:acetylcholinesterase activity"/>
    <property type="evidence" value="ECO:0007669"/>
    <property type="project" value="TreeGrafter"/>
</dbReference>
<dbReference type="AlphaFoldDB" id="A0A8C3XPD4"/>
<dbReference type="CDD" id="cd00312">
    <property type="entry name" value="Esterase_lipase"/>
    <property type="match status" value="1"/>
</dbReference>
<dbReference type="GO" id="GO:0006581">
    <property type="term" value="P:acetylcholine catabolic process"/>
    <property type="evidence" value="ECO:0007669"/>
    <property type="project" value="TreeGrafter"/>
</dbReference>
<evidence type="ECO:0000256" key="5">
    <source>
        <dbReference type="PIRSR" id="PIRSR600997-1"/>
    </source>
</evidence>
<evidence type="ECO:0000313" key="10">
    <source>
        <dbReference type="Proteomes" id="UP000694403"/>
    </source>
</evidence>
<evidence type="ECO:0000313" key="9">
    <source>
        <dbReference type="Ensembl" id="ENSCSRP00000012819.1"/>
    </source>
</evidence>
<dbReference type="Proteomes" id="UP000694403">
    <property type="component" value="Unplaced"/>
</dbReference>
<dbReference type="InterPro" id="IPR002018">
    <property type="entry name" value="CarbesteraseB"/>
</dbReference>
<keyword evidence="10" id="KW-1185">Reference proteome</keyword>
<evidence type="ECO:0000256" key="1">
    <source>
        <dbReference type="ARBA" id="ARBA00005964"/>
    </source>
</evidence>
<dbReference type="EC" id="3.1.1.-" evidence="6"/>
<evidence type="ECO:0000256" key="3">
    <source>
        <dbReference type="ARBA" id="ARBA00022801"/>
    </source>
</evidence>
<dbReference type="InterPro" id="IPR019819">
    <property type="entry name" value="Carboxylesterase_B_CS"/>
</dbReference>
<dbReference type="InterPro" id="IPR029058">
    <property type="entry name" value="AB_hydrolase_fold"/>
</dbReference>
<dbReference type="GO" id="GO:0005886">
    <property type="term" value="C:plasma membrane"/>
    <property type="evidence" value="ECO:0007669"/>
    <property type="project" value="TreeGrafter"/>
</dbReference>
<dbReference type="PANTHER" id="PTHR43918:SF4">
    <property type="entry name" value="CARBOXYLIC ESTER HYDROLASE"/>
    <property type="match status" value="1"/>
</dbReference>
<comment type="similarity">
    <text evidence="1 6">Belongs to the type-B carboxylesterase/lipase family.</text>
</comment>